<dbReference type="OrthoDB" id="456752at2"/>
<dbReference type="EMBL" id="LMTZ01000143">
    <property type="protein sequence ID" value="KST63113.1"/>
    <property type="molecule type" value="Genomic_DNA"/>
</dbReference>
<protein>
    <submittedName>
        <fullName evidence="2">Fatty-acid oxidation protein subunit alpha</fullName>
    </submittedName>
</protein>
<comment type="caution">
    <text evidence="2">The sequence shown here is derived from an EMBL/GenBank/DDBJ whole genome shotgun (WGS) entry which is preliminary data.</text>
</comment>
<evidence type="ECO:0000313" key="1">
    <source>
        <dbReference type="EMBL" id="KST62357.1"/>
    </source>
</evidence>
<dbReference type="Proteomes" id="UP000053372">
    <property type="component" value="Unassembled WGS sequence"/>
</dbReference>
<evidence type="ECO:0000313" key="3">
    <source>
        <dbReference type="Proteomes" id="UP000053372"/>
    </source>
</evidence>
<proteinExistence type="predicted"/>
<organism evidence="2 3">
    <name type="scientific">Mastigocoleus testarum BC008</name>
    <dbReference type="NCBI Taxonomy" id="371196"/>
    <lineage>
        <taxon>Bacteria</taxon>
        <taxon>Bacillati</taxon>
        <taxon>Cyanobacteriota</taxon>
        <taxon>Cyanophyceae</taxon>
        <taxon>Nostocales</taxon>
        <taxon>Hapalosiphonaceae</taxon>
        <taxon>Mastigocoleus</taxon>
    </lineage>
</organism>
<dbReference type="InterPro" id="IPR011335">
    <property type="entry name" value="Restrct_endonuc-II-like"/>
</dbReference>
<name>A0A0V7ZF31_9CYAN</name>
<sequence>MAKDVFHQQVKSALIKDGWKITHDPLTIRISEAVKLQIDLAAESAIAAERDSEKIAVEIKSFIGDSDISAFHTALGQYLNYFQALEEQEPERIVYLAIPIETYQDFFQLSFIQRSLKRYQVKLMIYDPKLEEIKKWIR</sequence>
<dbReference type="CDD" id="cd22366">
    <property type="entry name" value="XisH-like"/>
    <property type="match status" value="1"/>
</dbReference>
<dbReference type="Gene3D" id="3.40.1350.10">
    <property type="match status" value="1"/>
</dbReference>
<dbReference type="Pfam" id="PF08814">
    <property type="entry name" value="XisH"/>
    <property type="match status" value="1"/>
</dbReference>
<dbReference type="GO" id="GO:0003676">
    <property type="term" value="F:nucleic acid binding"/>
    <property type="evidence" value="ECO:0007669"/>
    <property type="project" value="InterPro"/>
</dbReference>
<dbReference type="SUPFAM" id="SSF52980">
    <property type="entry name" value="Restriction endonuclease-like"/>
    <property type="match status" value="1"/>
</dbReference>
<accession>A0A0V7ZF31</accession>
<dbReference type="EMBL" id="LMTZ01000158">
    <property type="protein sequence ID" value="KST62357.1"/>
    <property type="molecule type" value="Genomic_DNA"/>
</dbReference>
<dbReference type="RefSeq" id="WP_027844318.1">
    <property type="nucleotide sequence ID" value="NZ_LMTZ01000143.1"/>
</dbReference>
<dbReference type="InterPro" id="IPR014919">
    <property type="entry name" value="XisH"/>
</dbReference>
<gene>
    <name evidence="1" type="ORF">BC008_09300</name>
    <name evidence="2" type="ORF">BC008_12455</name>
</gene>
<keyword evidence="3" id="KW-1185">Reference proteome</keyword>
<dbReference type="AlphaFoldDB" id="A0A0V7ZF31"/>
<evidence type="ECO:0000313" key="2">
    <source>
        <dbReference type="EMBL" id="KST63113.1"/>
    </source>
</evidence>
<reference evidence="2 3" key="1">
    <citation type="journal article" date="2015" name="Genome Announc.">
        <title>Draft Genome of the Euendolithic (true boring) Cyanobacterium Mastigocoleus testarum strain BC008.</title>
        <authorList>
            <person name="Guida B.S."/>
            <person name="Garcia-Pichel F."/>
        </authorList>
    </citation>
    <scope>NUCLEOTIDE SEQUENCE [LARGE SCALE GENOMIC DNA]</scope>
    <source>
        <strain evidence="2 3">BC008</strain>
    </source>
</reference>
<dbReference type="InterPro" id="IPR011856">
    <property type="entry name" value="tRNA_endonuc-like_dom_sf"/>
</dbReference>